<organism evidence="1 2">
    <name type="scientific">Richelia sinica FACHB-800</name>
    <dbReference type="NCBI Taxonomy" id="1357546"/>
    <lineage>
        <taxon>Bacteria</taxon>
        <taxon>Bacillati</taxon>
        <taxon>Cyanobacteriota</taxon>
        <taxon>Cyanophyceae</taxon>
        <taxon>Nostocales</taxon>
        <taxon>Nostocaceae</taxon>
        <taxon>Richelia</taxon>
    </lineage>
</organism>
<dbReference type="RefSeq" id="WP_190601646.1">
    <property type="nucleotide sequence ID" value="NZ_CP021056.1"/>
</dbReference>
<keyword evidence="2" id="KW-1185">Reference proteome</keyword>
<gene>
    <name evidence="1" type="ORF">B6N60_01521</name>
</gene>
<accession>A0A975T6J3</accession>
<dbReference type="Proteomes" id="UP000683511">
    <property type="component" value="Chromosome"/>
</dbReference>
<reference evidence="1" key="1">
    <citation type="submission" date="2017-04" db="EMBL/GenBank/DDBJ databases">
        <title>Genome deletions in a multicellular cyanobacterial endosymbiont for morphological adaptation in marine diatoms.</title>
        <authorList>
            <person name="Wang Y."/>
            <person name="Gao H."/>
            <person name="Li R."/>
            <person name="Xu X."/>
        </authorList>
    </citation>
    <scope>NUCLEOTIDE SEQUENCE</scope>
    <source>
        <strain evidence="1">FACHB 800</strain>
    </source>
</reference>
<evidence type="ECO:0000313" key="2">
    <source>
        <dbReference type="Proteomes" id="UP000683511"/>
    </source>
</evidence>
<dbReference type="KEGG" id="rsin:B6N60_01521"/>
<sequence length="63" mass="7039">MSTDSTQSWYIVKKKSDHCEIVPAATLTESKSEIIEQWGPFGSMEEAIARRIGLIRAGKCQPQ</sequence>
<proteinExistence type="predicted"/>
<name>A0A975T6J3_9NOST</name>
<dbReference type="AlphaFoldDB" id="A0A975T6J3"/>
<protein>
    <recommendedName>
        <fullName evidence="3">DDE transposase family protein</fullName>
    </recommendedName>
</protein>
<dbReference type="EMBL" id="CP021056">
    <property type="protein sequence ID" value="QXE22835.1"/>
    <property type="molecule type" value="Genomic_DNA"/>
</dbReference>
<evidence type="ECO:0008006" key="3">
    <source>
        <dbReference type="Google" id="ProtNLM"/>
    </source>
</evidence>
<evidence type="ECO:0000313" key="1">
    <source>
        <dbReference type="EMBL" id="QXE22835.1"/>
    </source>
</evidence>